<organism evidence="3">
    <name type="scientific">Metarhizium acridum (strain CQMa 102)</name>
    <dbReference type="NCBI Taxonomy" id="655827"/>
    <lineage>
        <taxon>Eukaryota</taxon>
        <taxon>Fungi</taxon>
        <taxon>Dikarya</taxon>
        <taxon>Ascomycota</taxon>
        <taxon>Pezizomycotina</taxon>
        <taxon>Sordariomycetes</taxon>
        <taxon>Hypocreomycetidae</taxon>
        <taxon>Hypocreales</taxon>
        <taxon>Clavicipitaceae</taxon>
        <taxon>Metarhizium</taxon>
    </lineage>
</organism>
<gene>
    <name evidence="2" type="ORF">MAC_07170</name>
</gene>
<dbReference type="GO" id="GO:0005730">
    <property type="term" value="C:nucleolus"/>
    <property type="evidence" value="ECO:0007669"/>
    <property type="project" value="TreeGrafter"/>
</dbReference>
<dbReference type="HOGENOM" id="CLU_255115_0_0_1"/>
<dbReference type="OMA" id="RRQTHEA"/>
<proteinExistence type="predicted"/>
<dbReference type="GeneID" id="19251481"/>
<dbReference type="PANTHER" id="PTHR15682:SF2">
    <property type="entry name" value="UNHEALTHY RIBOSOME BIOGENESIS PROTEIN 2 HOMOLOG"/>
    <property type="match status" value="1"/>
</dbReference>
<protein>
    <recommendedName>
        <fullName evidence="1">Nucleolar 27S pre-rRNA processing Urb2/Npa2 C-terminal domain-containing protein</fullName>
    </recommendedName>
</protein>
<keyword evidence="3" id="KW-1185">Reference proteome</keyword>
<dbReference type="InterPro" id="IPR018849">
    <property type="entry name" value="Urb2/Npa2_C"/>
</dbReference>
<dbReference type="EMBL" id="GL698539">
    <property type="protein sequence ID" value="EFY86766.1"/>
    <property type="molecule type" value="Genomic_DNA"/>
</dbReference>
<evidence type="ECO:0000259" key="1">
    <source>
        <dbReference type="Pfam" id="PF10441"/>
    </source>
</evidence>
<evidence type="ECO:0000313" key="2">
    <source>
        <dbReference type="EMBL" id="EFY86766.1"/>
    </source>
</evidence>
<sequence>MDNTDLIKTVRGLDQNGPGDNGQNLQQLWNFLAAAADNQFHAAEESSLRWLLKSMNGTSEAAETLRRYPLTWTILDCVFQRIPLFSLAKSLADRKFMAVLQQTLKDVSKPVGSTEETPPTKRKRSTHIAYSVDALRSINGCLETAQILFIAVKSLLNRLDNTLERFSRDKIGAEHIKSLFCTSAADATAIVAPAFKVCENLLSSDLCDQIKGCDDWIQTIASVWDLHLQGTDDVLNVAMYLFRPASVILANIGSFSSSANCAQVRDNLKERWSSDMRTFMRRNFALPARGAFINHRTLEAFTTALQVCQGTVHLAAPALYFIASSTYKDVADSGLRKDNVAWIKETFQTVELEITKRQDRNIIMESILEQALRNSAPVGVDDLRRVCRDYALQDDSTRWSLVSKIAQCETDVFQISDDGIELRKEICDRIIKEDKDETNKTAIVEVIGAIKDGFRTHRDLPSFLRLWFQQLSNAERQNFHADSAWITFLHERSQKDSLTSIIEAEMPPQRLSEVVAWVKENSSKSNAQATVLFASTVAQALHNEQYVDAIGRQLFDLVDGLKASTSLTALRWRVVSMTVSCVAPDERQGIWAAVRKRLTKALGKSPILSAEAYEASRCCYKIWDSVSPDGPWIEEPAGLAEAFTKRLAVEMSSTRVLKSSQLLMALDLGSEAVFNEEHGCEQYIAWLLNGSSRFNKLYMSKTSELPPALGEVFASRKLSTDGLATFWAALIRNETNLSEKKLVHGLVDRLLTAFDESGKEKNWPGEKGQMWMRALSGIPLDCFDRDRRERLMTILAKRQSMMTEPATKDDVNSWKLVLGLICKIMKRPTFHEGMRFSDLVDASETLSHLSMAPEDSIETILEVIDRFSHMASLVIKPMAGHVDERSTKYFREATTFVSNCEKQADGSSDYKLDLPALHITLLKSLGTELAQSVNTKSNPDSTLLLTMTRHGLSKCITKVIKLCVSEKKLLERSSLPIDMSIMAAVNAAAATEFPDKNDFKSSSIRKLEKRTKQAMQDGDLRAWKIQTFLRAYLSGKLEISHPTTFDELKNVPHRMREVVLRELVESVSTNMDGVSKLAYLRELLGELKGGCNTDGQLLAIEYLANQIIESSDFQLQTDDGFNLSMVHSDLTSLLLRKPSNSNVICRILRALLEKRPQSMSQWNIEITLSTVSDLTSNRNADESTTSYPWLCKLVEVIIKKHRLRLEGRFHLLLSTLQALLQSLIKSQQHSTTTDNLSQEAKAQLYARLITLICEPTAGAVSRSQLHSSLDSATDAAKRSAGRHMYLILVHYVKLQLETSVSTEVRDALEEAMNSIFDITPPEGRKILNDTMDSSGRAILREMFKRYVKFGKWSGV</sequence>
<dbReference type="GO" id="GO:0042254">
    <property type="term" value="P:ribosome biogenesis"/>
    <property type="evidence" value="ECO:0007669"/>
    <property type="project" value="TreeGrafter"/>
</dbReference>
<dbReference type="eggNOG" id="ENOG502QTEB">
    <property type="taxonomic scope" value="Eukaryota"/>
</dbReference>
<name>E9EBC2_METAQ</name>
<dbReference type="InterPro" id="IPR052609">
    <property type="entry name" value="Ribosome_Biogenesis_Reg"/>
</dbReference>
<dbReference type="KEGG" id="maw:19251481"/>
<evidence type="ECO:0000313" key="3">
    <source>
        <dbReference type="Proteomes" id="UP000002499"/>
    </source>
</evidence>
<dbReference type="Pfam" id="PF10441">
    <property type="entry name" value="Urb2"/>
    <property type="match status" value="1"/>
</dbReference>
<reference evidence="2 3" key="1">
    <citation type="journal article" date="2011" name="PLoS Genet.">
        <title>Genome sequencing and comparative transcriptomics of the model entomopathogenic fungi Metarhizium anisopliae and M. acridum.</title>
        <authorList>
            <person name="Gao Q."/>
            <person name="Jin K."/>
            <person name="Ying S.H."/>
            <person name="Zhang Y."/>
            <person name="Xiao G."/>
            <person name="Shang Y."/>
            <person name="Duan Z."/>
            <person name="Hu X."/>
            <person name="Xie X.Q."/>
            <person name="Zhou G."/>
            <person name="Peng G."/>
            <person name="Luo Z."/>
            <person name="Huang W."/>
            <person name="Wang B."/>
            <person name="Fang W."/>
            <person name="Wang S."/>
            <person name="Zhong Y."/>
            <person name="Ma L.J."/>
            <person name="St Leger R.J."/>
            <person name="Zhao G.P."/>
            <person name="Pei Y."/>
            <person name="Feng M.G."/>
            <person name="Xia Y."/>
            <person name="Wang C."/>
        </authorList>
    </citation>
    <scope>NUCLEOTIDE SEQUENCE [LARGE SCALE GENOMIC DNA]</scope>
    <source>
        <strain evidence="2 3">CQMa 102</strain>
    </source>
</reference>
<dbReference type="STRING" id="655827.E9EBC2"/>
<feature type="domain" description="Nucleolar 27S pre-rRNA processing Urb2/Npa2 C-terminal" evidence="1">
    <location>
        <begin position="1144"/>
        <end position="1354"/>
    </location>
</feature>
<dbReference type="OrthoDB" id="160374at2759"/>
<dbReference type="PANTHER" id="PTHR15682">
    <property type="entry name" value="UNHEALTHY RIBOSOME BIOGENESIS PROTEIN 2 HOMOLOG"/>
    <property type="match status" value="1"/>
</dbReference>
<dbReference type="InParanoid" id="E9EBC2"/>
<dbReference type="Proteomes" id="UP000002499">
    <property type="component" value="Unassembled WGS sequence"/>
</dbReference>
<accession>E9EBC2</accession>